<dbReference type="EMBL" id="FOFD01000003">
    <property type="protein sequence ID" value="SEQ74584.1"/>
    <property type="molecule type" value="Genomic_DNA"/>
</dbReference>
<dbReference type="Proteomes" id="UP000199114">
    <property type="component" value="Unassembled WGS sequence"/>
</dbReference>
<sequence length="89" mass="9321">MAIPYRGPGQYPTESDREDAATTKWGLREGIGLSIASIFGLLLLVVGLMLASGLVAAASTDAVTAAVTIGFLLFAVVLLVVGRWSWNGR</sequence>
<reference evidence="3" key="1">
    <citation type="submission" date="2016-10" db="EMBL/GenBank/DDBJ databases">
        <authorList>
            <person name="Varghese N."/>
            <person name="Submissions S."/>
        </authorList>
    </citation>
    <scope>NUCLEOTIDE SEQUENCE [LARGE SCALE GENOMIC DNA]</scope>
    <source>
        <strain evidence="3">DSM 25055</strain>
    </source>
</reference>
<dbReference type="OrthoDB" id="206323at2157"/>
<gene>
    <name evidence="2" type="ORF">SAMN04489841_2248</name>
</gene>
<dbReference type="AlphaFoldDB" id="A0A1H9IJ20"/>
<keyword evidence="1" id="KW-0472">Membrane</keyword>
<dbReference type="STRING" id="1186196.SAMN04489841_2248"/>
<proteinExistence type="predicted"/>
<feature type="transmembrane region" description="Helical" evidence="1">
    <location>
        <begin position="62"/>
        <end position="81"/>
    </location>
</feature>
<evidence type="ECO:0000256" key="1">
    <source>
        <dbReference type="SAM" id="Phobius"/>
    </source>
</evidence>
<keyword evidence="1" id="KW-0812">Transmembrane</keyword>
<evidence type="ECO:0000313" key="3">
    <source>
        <dbReference type="Proteomes" id="UP000199114"/>
    </source>
</evidence>
<name>A0A1H9IJ20_9EURY</name>
<keyword evidence="3" id="KW-1185">Reference proteome</keyword>
<organism evidence="2 3">
    <name type="scientific">Natrinema salaciae</name>
    <dbReference type="NCBI Taxonomy" id="1186196"/>
    <lineage>
        <taxon>Archaea</taxon>
        <taxon>Methanobacteriati</taxon>
        <taxon>Methanobacteriota</taxon>
        <taxon>Stenosarchaea group</taxon>
        <taxon>Halobacteria</taxon>
        <taxon>Halobacteriales</taxon>
        <taxon>Natrialbaceae</taxon>
        <taxon>Natrinema</taxon>
    </lineage>
</organism>
<evidence type="ECO:0000313" key="2">
    <source>
        <dbReference type="EMBL" id="SEQ74584.1"/>
    </source>
</evidence>
<dbReference type="RefSeq" id="WP_090617484.1">
    <property type="nucleotide sequence ID" value="NZ_FOFD01000003.1"/>
</dbReference>
<protein>
    <submittedName>
        <fullName evidence="2">Uncharacterized protein</fullName>
    </submittedName>
</protein>
<accession>A0A1H9IJ20</accession>
<feature type="transmembrane region" description="Helical" evidence="1">
    <location>
        <begin position="31"/>
        <end position="56"/>
    </location>
</feature>
<keyword evidence="1" id="KW-1133">Transmembrane helix</keyword>